<gene>
    <name evidence="1" type="ORF">MGAL_10B063136</name>
</gene>
<comment type="caution">
    <text evidence="1">The sequence shown here is derived from an EMBL/GenBank/DDBJ whole genome shotgun (WGS) entry which is preliminary data.</text>
</comment>
<reference evidence="1" key="1">
    <citation type="submission" date="2018-11" db="EMBL/GenBank/DDBJ databases">
        <authorList>
            <person name="Alioto T."/>
            <person name="Alioto T."/>
        </authorList>
    </citation>
    <scope>NUCLEOTIDE SEQUENCE</scope>
</reference>
<evidence type="ECO:0000313" key="2">
    <source>
        <dbReference type="Proteomes" id="UP000596742"/>
    </source>
</evidence>
<feature type="non-terminal residue" evidence="1">
    <location>
        <position position="54"/>
    </location>
</feature>
<keyword evidence="2" id="KW-1185">Reference proteome</keyword>
<feature type="non-terminal residue" evidence="1">
    <location>
        <position position="1"/>
    </location>
</feature>
<protein>
    <submittedName>
        <fullName evidence="1">Uncharacterized protein</fullName>
    </submittedName>
</protein>
<accession>A0A8B6GXN5</accession>
<organism evidence="1 2">
    <name type="scientific">Mytilus galloprovincialis</name>
    <name type="common">Mediterranean mussel</name>
    <dbReference type="NCBI Taxonomy" id="29158"/>
    <lineage>
        <taxon>Eukaryota</taxon>
        <taxon>Metazoa</taxon>
        <taxon>Spiralia</taxon>
        <taxon>Lophotrochozoa</taxon>
        <taxon>Mollusca</taxon>
        <taxon>Bivalvia</taxon>
        <taxon>Autobranchia</taxon>
        <taxon>Pteriomorphia</taxon>
        <taxon>Mytilida</taxon>
        <taxon>Mytiloidea</taxon>
        <taxon>Mytilidae</taxon>
        <taxon>Mytilinae</taxon>
        <taxon>Mytilus</taxon>
    </lineage>
</organism>
<dbReference type="AlphaFoldDB" id="A0A8B6GXN5"/>
<dbReference type="Proteomes" id="UP000596742">
    <property type="component" value="Unassembled WGS sequence"/>
</dbReference>
<dbReference type="EMBL" id="UYJE01009151">
    <property type="protein sequence ID" value="VDI70596.1"/>
    <property type="molecule type" value="Genomic_DNA"/>
</dbReference>
<name>A0A8B6GXN5_MYTGA</name>
<sequence length="54" mass="6059">QRSLLKYQLYKNKVTTGTNTDKVHATITLNVIFRYHSKPDSGIEPSGGYISCLT</sequence>
<proteinExistence type="predicted"/>
<evidence type="ECO:0000313" key="1">
    <source>
        <dbReference type="EMBL" id="VDI70596.1"/>
    </source>
</evidence>